<evidence type="ECO:0000259" key="2">
    <source>
        <dbReference type="Pfam" id="PF10615"/>
    </source>
</evidence>
<keyword evidence="1" id="KW-1133">Transmembrane helix</keyword>
<organism evidence="3 4">
    <name type="scientific">Cercospora zeae-maydis SCOH1-5</name>
    <dbReference type="NCBI Taxonomy" id="717836"/>
    <lineage>
        <taxon>Eukaryota</taxon>
        <taxon>Fungi</taxon>
        <taxon>Dikarya</taxon>
        <taxon>Ascomycota</taxon>
        <taxon>Pezizomycotina</taxon>
        <taxon>Dothideomycetes</taxon>
        <taxon>Dothideomycetidae</taxon>
        <taxon>Mycosphaerellales</taxon>
        <taxon>Mycosphaerellaceae</taxon>
        <taxon>Cercospora</taxon>
    </lineage>
</organism>
<evidence type="ECO:0000256" key="1">
    <source>
        <dbReference type="SAM" id="Phobius"/>
    </source>
</evidence>
<proteinExistence type="predicted"/>
<dbReference type="InterPro" id="IPR019595">
    <property type="entry name" value="DUF2470"/>
</dbReference>
<feature type="transmembrane region" description="Helical" evidence="1">
    <location>
        <begin position="152"/>
        <end position="174"/>
    </location>
</feature>
<keyword evidence="1" id="KW-0472">Membrane</keyword>
<feature type="transmembrane region" description="Helical" evidence="1">
    <location>
        <begin position="113"/>
        <end position="132"/>
    </location>
</feature>
<dbReference type="PANTHER" id="PTHR37783">
    <property type="entry name" value="MEMBRANE PROTEIN, PUTATIVE (AFU_ORTHOLOGUE AFUA_1G04315)-RELATED"/>
    <property type="match status" value="1"/>
</dbReference>
<evidence type="ECO:0000313" key="4">
    <source>
        <dbReference type="Proteomes" id="UP000799539"/>
    </source>
</evidence>
<keyword evidence="4" id="KW-1185">Reference proteome</keyword>
<gene>
    <name evidence="3" type="ORF">CERZMDRAFT_37163</name>
</gene>
<dbReference type="OrthoDB" id="5553410at2759"/>
<dbReference type="InterPro" id="IPR037119">
    <property type="entry name" value="Haem_oxidase_HugZ-like_sf"/>
</dbReference>
<dbReference type="Gene3D" id="3.20.180.10">
    <property type="entry name" value="PNP-oxidase-like"/>
    <property type="match status" value="1"/>
</dbReference>
<dbReference type="Proteomes" id="UP000799539">
    <property type="component" value="Unassembled WGS sequence"/>
</dbReference>
<feature type="domain" description="DUF2470" evidence="2">
    <location>
        <begin position="14"/>
        <end position="87"/>
    </location>
</feature>
<dbReference type="AlphaFoldDB" id="A0A6A6FMM5"/>
<protein>
    <recommendedName>
        <fullName evidence="2">DUF2470 domain-containing protein</fullName>
    </recommendedName>
</protein>
<dbReference type="SUPFAM" id="SSF50475">
    <property type="entry name" value="FMN-binding split barrel"/>
    <property type="match status" value="1"/>
</dbReference>
<reference evidence="3" key="1">
    <citation type="journal article" date="2020" name="Stud. Mycol.">
        <title>101 Dothideomycetes genomes: a test case for predicting lifestyles and emergence of pathogens.</title>
        <authorList>
            <person name="Haridas S."/>
            <person name="Albert R."/>
            <person name="Binder M."/>
            <person name="Bloem J."/>
            <person name="Labutti K."/>
            <person name="Salamov A."/>
            <person name="Andreopoulos B."/>
            <person name="Baker S."/>
            <person name="Barry K."/>
            <person name="Bills G."/>
            <person name="Bluhm B."/>
            <person name="Cannon C."/>
            <person name="Castanera R."/>
            <person name="Culley D."/>
            <person name="Daum C."/>
            <person name="Ezra D."/>
            <person name="Gonzalez J."/>
            <person name="Henrissat B."/>
            <person name="Kuo A."/>
            <person name="Liang C."/>
            <person name="Lipzen A."/>
            <person name="Lutzoni F."/>
            <person name="Magnuson J."/>
            <person name="Mondo S."/>
            <person name="Nolan M."/>
            <person name="Ohm R."/>
            <person name="Pangilinan J."/>
            <person name="Park H.-J."/>
            <person name="Ramirez L."/>
            <person name="Alfaro M."/>
            <person name="Sun H."/>
            <person name="Tritt A."/>
            <person name="Yoshinaga Y."/>
            <person name="Zwiers L.-H."/>
            <person name="Turgeon B."/>
            <person name="Goodwin S."/>
            <person name="Spatafora J."/>
            <person name="Crous P."/>
            <person name="Grigoriev I."/>
        </authorList>
    </citation>
    <scope>NUCLEOTIDE SEQUENCE</scope>
    <source>
        <strain evidence="3">SCOH1-5</strain>
    </source>
</reference>
<name>A0A6A6FMM5_9PEZI</name>
<dbReference type="Pfam" id="PF10615">
    <property type="entry name" value="DUF2470"/>
    <property type="match status" value="1"/>
</dbReference>
<dbReference type="EMBL" id="ML992667">
    <property type="protein sequence ID" value="KAF2214663.1"/>
    <property type="molecule type" value="Genomic_DNA"/>
</dbReference>
<keyword evidence="1" id="KW-0812">Transmembrane</keyword>
<sequence length="220" mass="25215">MASRGTAPDAAAAKARIIKHMNNDHHDSVVRYLQHYGKISSWRAYNGQVADIDLNALSLSCSGTTVRVPFEPPMSSLREARERVVELDRECRQALGQSDVTVKAYVPPTGSHALPFLGALVTFVAYSQRWWFEKGQFVEHLLGSSFAKFSWSIQPWLLIGLAAIHGIEMVYFSLRKLPKHSVNARSLQWWLWNASIFIEGVFAWKRFDEHVHWQREKQQH</sequence>
<evidence type="ECO:0000313" key="3">
    <source>
        <dbReference type="EMBL" id="KAF2214663.1"/>
    </source>
</evidence>
<dbReference type="PANTHER" id="PTHR37783:SF1">
    <property type="entry name" value="MEMBRANE PROTEIN, PUTATIVE (AFU_ORTHOLOGUE AFUA_1G04315)-RELATED"/>
    <property type="match status" value="1"/>
</dbReference>
<accession>A0A6A6FMM5</accession>